<dbReference type="Proteomes" id="UP000649617">
    <property type="component" value="Unassembled WGS sequence"/>
</dbReference>
<comment type="caution">
    <text evidence="1">The sequence shown here is derived from an EMBL/GenBank/DDBJ whole genome shotgun (WGS) entry which is preliminary data.</text>
</comment>
<evidence type="ECO:0000313" key="1">
    <source>
        <dbReference type="EMBL" id="CAE7460840.1"/>
    </source>
</evidence>
<proteinExistence type="predicted"/>
<protein>
    <submittedName>
        <fullName evidence="1">Uncharacterized protein</fullName>
    </submittedName>
</protein>
<gene>
    <name evidence="1" type="ORF">SPIL2461_LOCUS11501</name>
</gene>
<evidence type="ECO:0000313" key="2">
    <source>
        <dbReference type="Proteomes" id="UP000649617"/>
    </source>
</evidence>
<organism evidence="1 2">
    <name type="scientific">Symbiodinium pilosum</name>
    <name type="common">Dinoflagellate</name>
    <dbReference type="NCBI Taxonomy" id="2952"/>
    <lineage>
        <taxon>Eukaryota</taxon>
        <taxon>Sar</taxon>
        <taxon>Alveolata</taxon>
        <taxon>Dinophyceae</taxon>
        <taxon>Suessiales</taxon>
        <taxon>Symbiodiniaceae</taxon>
        <taxon>Symbiodinium</taxon>
    </lineage>
</organism>
<dbReference type="EMBL" id="CAJNIZ010022303">
    <property type="protein sequence ID" value="CAE7460840.1"/>
    <property type="molecule type" value="Genomic_DNA"/>
</dbReference>
<keyword evidence="2" id="KW-1185">Reference proteome</keyword>
<dbReference type="AlphaFoldDB" id="A0A812S288"/>
<reference evidence="1" key="1">
    <citation type="submission" date="2021-02" db="EMBL/GenBank/DDBJ databases">
        <authorList>
            <person name="Dougan E. K."/>
            <person name="Rhodes N."/>
            <person name="Thang M."/>
            <person name="Chan C."/>
        </authorList>
    </citation>
    <scope>NUCLEOTIDE SEQUENCE</scope>
</reference>
<sequence>LGVEESMMEERLKQMQESLFGRRSGGQGEDARISGKKFGHGGIFCWFRSFGWAQGVLWRL</sequence>
<accession>A0A812S288</accession>
<name>A0A812S288_SYMPI</name>
<feature type="non-terminal residue" evidence="1">
    <location>
        <position position="1"/>
    </location>
</feature>